<proteinExistence type="predicted"/>
<dbReference type="EMBL" id="BOPD01000039">
    <property type="protein sequence ID" value="GIJ35954.1"/>
    <property type="molecule type" value="Genomic_DNA"/>
</dbReference>
<dbReference type="AlphaFoldDB" id="A0A9W5UUA4"/>
<dbReference type="RefSeq" id="WP_093404282.1">
    <property type="nucleotide sequence ID" value="NZ_BOPD01000039.1"/>
</dbReference>
<evidence type="ECO:0000313" key="1">
    <source>
        <dbReference type="EMBL" id="GIJ35954.1"/>
    </source>
</evidence>
<comment type="caution">
    <text evidence="1">The sequence shown here is derived from an EMBL/GenBank/DDBJ whole genome shotgun (WGS) entry which is preliminary data.</text>
</comment>
<accession>A0A9W5UUA4</accession>
<sequence>MIWIIESKSKISREFAADVKRLRANKAVAQHVTRAVLNSTIAEMQTPLKPALKPGEPVLILAHSGYDIDPRSGQEAPWIGGRWLDEFAQDLAAKFTPAGISGHTLWFLVCHTGHDISALANHLVTAGVDNVTIYLPKNFMYVSKTGIPHVLLSDADLDDVNRDVARCDSDYWSIQGSQATGSYWAGCSISGQTVTPLSSAAVEQAVQAQFDPNEEES</sequence>
<protein>
    <submittedName>
        <fullName evidence="1">Uncharacterized protein</fullName>
    </submittedName>
</protein>
<reference evidence="1" key="1">
    <citation type="submission" date="2021-01" db="EMBL/GenBank/DDBJ databases">
        <title>Whole genome shotgun sequence of Verrucosispora sediminis NBRC 107745.</title>
        <authorList>
            <person name="Komaki H."/>
            <person name="Tamura T."/>
        </authorList>
    </citation>
    <scope>NUCLEOTIDE SEQUENCE</scope>
    <source>
        <strain evidence="1">NBRC 107745</strain>
    </source>
</reference>
<evidence type="ECO:0000313" key="2">
    <source>
        <dbReference type="Proteomes" id="UP000607311"/>
    </source>
</evidence>
<dbReference type="Proteomes" id="UP000607311">
    <property type="component" value="Unassembled WGS sequence"/>
</dbReference>
<organism evidence="1 2">
    <name type="scientific">Micromonospora sediminimaris</name>
    <dbReference type="NCBI Taxonomy" id="547162"/>
    <lineage>
        <taxon>Bacteria</taxon>
        <taxon>Bacillati</taxon>
        <taxon>Actinomycetota</taxon>
        <taxon>Actinomycetes</taxon>
        <taxon>Micromonosporales</taxon>
        <taxon>Micromonosporaceae</taxon>
        <taxon>Micromonospora</taxon>
    </lineage>
</organism>
<dbReference type="OrthoDB" id="3349819at2"/>
<keyword evidence="2" id="KW-1185">Reference proteome</keyword>
<gene>
    <name evidence="1" type="ORF">Vse01_51020</name>
</gene>
<name>A0A9W5UUA4_9ACTN</name>